<gene>
    <name evidence="15" type="ORF">ECRASSUSDP1_LOCUS25397</name>
</gene>
<comment type="similarity">
    <text evidence="2">Belongs to the class-II aminoacyl-tRNA synthetase family.</text>
</comment>
<feature type="domain" description="Aminoacyl-transfer RNA synthetases class-II family profile" evidence="13">
    <location>
        <begin position="362"/>
        <end position="683"/>
    </location>
</feature>
<comment type="caution">
    <text evidence="15">The sequence shown here is derived from an EMBL/GenBank/DDBJ whole genome shotgun (WGS) entry which is preliminary data.</text>
</comment>
<evidence type="ECO:0000256" key="12">
    <source>
        <dbReference type="SAM" id="MobiDB-lite"/>
    </source>
</evidence>
<dbReference type="FunFam" id="3.30.980.10:FF:000005">
    <property type="entry name" value="Threonyl-tRNA synthetase, mitochondrial"/>
    <property type="match status" value="1"/>
</dbReference>
<evidence type="ECO:0000256" key="10">
    <source>
        <dbReference type="ARBA" id="ARBA00031900"/>
    </source>
</evidence>
<dbReference type="Pfam" id="PF02824">
    <property type="entry name" value="TGS"/>
    <property type="match status" value="1"/>
</dbReference>
<dbReference type="InterPro" id="IPR012675">
    <property type="entry name" value="Beta-grasp_dom_sf"/>
</dbReference>
<dbReference type="Gene3D" id="3.10.20.30">
    <property type="match status" value="1"/>
</dbReference>
<dbReference type="InterPro" id="IPR036621">
    <property type="entry name" value="Anticodon-bd_dom_sf"/>
</dbReference>
<dbReference type="InterPro" id="IPR006195">
    <property type="entry name" value="aa-tRNA-synth_II"/>
</dbReference>
<dbReference type="PRINTS" id="PR01047">
    <property type="entry name" value="TRNASYNTHTHR"/>
</dbReference>
<dbReference type="Pfam" id="PF07973">
    <property type="entry name" value="tRNA_SAD"/>
    <property type="match status" value="1"/>
</dbReference>
<keyword evidence="16" id="KW-1185">Reference proteome</keyword>
<dbReference type="CDD" id="cd00771">
    <property type="entry name" value="ThrRS_core"/>
    <property type="match status" value="1"/>
</dbReference>
<keyword evidence="8" id="KW-0648">Protein biosynthesis</keyword>
<dbReference type="PROSITE" id="PS51880">
    <property type="entry name" value="TGS"/>
    <property type="match status" value="1"/>
</dbReference>
<dbReference type="Gene3D" id="3.30.980.10">
    <property type="entry name" value="Threonyl-trna Synthetase, Chain A, domain 2"/>
    <property type="match status" value="1"/>
</dbReference>
<evidence type="ECO:0000256" key="5">
    <source>
        <dbReference type="ARBA" id="ARBA00022598"/>
    </source>
</evidence>
<comment type="catalytic activity">
    <reaction evidence="11">
        <text>tRNA(Thr) + L-threonine + ATP = L-threonyl-tRNA(Thr) + AMP + diphosphate + H(+)</text>
        <dbReference type="Rhea" id="RHEA:24624"/>
        <dbReference type="Rhea" id="RHEA-COMP:9670"/>
        <dbReference type="Rhea" id="RHEA-COMP:9704"/>
        <dbReference type="ChEBI" id="CHEBI:15378"/>
        <dbReference type="ChEBI" id="CHEBI:30616"/>
        <dbReference type="ChEBI" id="CHEBI:33019"/>
        <dbReference type="ChEBI" id="CHEBI:57926"/>
        <dbReference type="ChEBI" id="CHEBI:78442"/>
        <dbReference type="ChEBI" id="CHEBI:78534"/>
        <dbReference type="ChEBI" id="CHEBI:456215"/>
        <dbReference type="EC" id="6.1.1.3"/>
    </reaction>
</comment>
<dbReference type="InterPro" id="IPR012947">
    <property type="entry name" value="tRNA_SAD"/>
</dbReference>
<feature type="region of interest" description="Disordered" evidence="12">
    <location>
        <begin position="823"/>
        <end position="858"/>
    </location>
</feature>
<evidence type="ECO:0000259" key="13">
    <source>
        <dbReference type="PROSITE" id="PS50862"/>
    </source>
</evidence>
<dbReference type="InterPro" id="IPR033728">
    <property type="entry name" value="ThrRS_core"/>
</dbReference>
<dbReference type="Pfam" id="PF03129">
    <property type="entry name" value="HGTP_anticodon"/>
    <property type="match status" value="1"/>
</dbReference>
<evidence type="ECO:0000256" key="8">
    <source>
        <dbReference type="ARBA" id="ARBA00022917"/>
    </source>
</evidence>
<dbReference type="CDD" id="cd01667">
    <property type="entry name" value="TGS_ThrRS"/>
    <property type="match status" value="1"/>
</dbReference>
<evidence type="ECO:0000256" key="4">
    <source>
        <dbReference type="ARBA" id="ARBA00022490"/>
    </source>
</evidence>
<dbReference type="InterPro" id="IPR012676">
    <property type="entry name" value="TGS-like"/>
</dbReference>
<protein>
    <recommendedName>
        <fullName evidence="3">threonine--tRNA ligase</fullName>
        <ecNumber evidence="3">6.1.1.3</ecNumber>
    </recommendedName>
    <alternativeName>
        <fullName evidence="10">Threonyl-tRNA synthetase</fullName>
    </alternativeName>
</protein>
<dbReference type="EMBL" id="CAMPGE010026190">
    <property type="protein sequence ID" value="CAI2383883.1"/>
    <property type="molecule type" value="Genomic_DNA"/>
</dbReference>
<dbReference type="InterPro" id="IPR018163">
    <property type="entry name" value="Thr/Ala-tRNA-synth_IIc_edit"/>
</dbReference>
<accession>A0AAD1Y374</accession>
<organism evidence="15 16">
    <name type="scientific">Euplotes crassus</name>
    <dbReference type="NCBI Taxonomy" id="5936"/>
    <lineage>
        <taxon>Eukaryota</taxon>
        <taxon>Sar</taxon>
        <taxon>Alveolata</taxon>
        <taxon>Ciliophora</taxon>
        <taxon>Intramacronucleata</taxon>
        <taxon>Spirotrichea</taxon>
        <taxon>Hypotrichia</taxon>
        <taxon>Euplotida</taxon>
        <taxon>Euplotidae</taxon>
        <taxon>Moneuplotes</taxon>
    </lineage>
</organism>
<dbReference type="FunFam" id="3.10.20.30:FF:000006">
    <property type="entry name" value="Threonine--tRNA ligase, cytoplasmic"/>
    <property type="match status" value="1"/>
</dbReference>
<dbReference type="GO" id="GO:0005524">
    <property type="term" value="F:ATP binding"/>
    <property type="evidence" value="ECO:0007669"/>
    <property type="project" value="UniProtKB-KW"/>
</dbReference>
<keyword evidence="6" id="KW-0547">Nucleotide-binding</keyword>
<evidence type="ECO:0000256" key="7">
    <source>
        <dbReference type="ARBA" id="ARBA00022840"/>
    </source>
</evidence>
<dbReference type="EC" id="6.1.1.3" evidence="3"/>
<dbReference type="InterPro" id="IPR002320">
    <property type="entry name" value="Thr-tRNA-ligase_IIa"/>
</dbReference>
<evidence type="ECO:0000256" key="11">
    <source>
        <dbReference type="ARBA" id="ARBA00049515"/>
    </source>
</evidence>
<dbReference type="CDD" id="cd00860">
    <property type="entry name" value="ThrRS_anticodon"/>
    <property type="match status" value="1"/>
</dbReference>
<dbReference type="PROSITE" id="PS50862">
    <property type="entry name" value="AA_TRNA_LIGASE_II"/>
    <property type="match status" value="1"/>
</dbReference>
<feature type="region of interest" description="Disordered" evidence="12">
    <location>
        <begin position="1"/>
        <end position="31"/>
    </location>
</feature>
<dbReference type="Proteomes" id="UP001295684">
    <property type="component" value="Unassembled WGS sequence"/>
</dbReference>
<evidence type="ECO:0000256" key="3">
    <source>
        <dbReference type="ARBA" id="ARBA00013163"/>
    </source>
</evidence>
<dbReference type="NCBIfam" id="TIGR00418">
    <property type="entry name" value="thrS"/>
    <property type="match status" value="1"/>
</dbReference>
<evidence type="ECO:0000313" key="16">
    <source>
        <dbReference type="Proteomes" id="UP001295684"/>
    </source>
</evidence>
<dbReference type="InterPro" id="IPR047246">
    <property type="entry name" value="ThrRS_anticodon"/>
</dbReference>
<keyword evidence="5" id="KW-0436">Ligase</keyword>
<proteinExistence type="inferred from homology"/>
<evidence type="ECO:0000259" key="14">
    <source>
        <dbReference type="PROSITE" id="PS51880"/>
    </source>
</evidence>
<dbReference type="GO" id="GO:0004829">
    <property type="term" value="F:threonine-tRNA ligase activity"/>
    <property type="evidence" value="ECO:0007669"/>
    <property type="project" value="UniProtKB-EC"/>
</dbReference>
<dbReference type="PANTHER" id="PTHR11451">
    <property type="entry name" value="THREONINE-TRNA LIGASE"/>
    <property type="match status" value="1"/>
</dbReference>
<keyword evidence="9" id="KW-0030">Aminoacyl-tRNA synthetase</keyword>
<dbReference type="AlphaFoldDB" id="A0AAD1Y374"/>
<reference evidence="15" key="1">
    <citation type="submission" date="2023-07" db="EMBL/GenBank/DDBJ databases">
        <authorList>
            <consortium name="AG Swart"/>
            <person name="Singh M."/>
            <person name="Singh A."/>
            <person name="Seah K."/>
            <person name="Emmerich C."/>
        </authorList>
    </citation>
    <scope>NUCLEOTIDE SEQUENCE</scope>
    <source>
        <strain evidence="15">DP1</strain>
    </source>
</reference>
<dbReference type="Gene3D" id="3.40.50.800">
    <property type="entry name" value="Anticodon-binding domain"/>
    <property type="match status" value="1"/>
</dbReference>
<evidence type="ECO:0000256" key="9">
    <source>
        <dbReference type="ARBA" id="ARBA00023146"/>
    </source>
</evidence>
<comment type="subcellular location">
    <subcellularLocation>
        <location evidence="1">Cytoplasm</location>
    </subcellularLocation>
</comment>
<evidence type="ECO:0000256" key="1">
    <source>
        <dbReference type="ARBA" id="ARBA00004496"/>
    </source>
</evidence>
<dbReference type="Gene3D" id="3.30.930.10">
    <property type="entry name" value="Bira Bifunctional Protein, Domain 2"/>
    <property type="match status" value="1"/>
</dbReference>
<dbReference type="GO" id="GO:0006435">
    <property type="term" value="P:threonyl-tRNA aminoacylation"/>
    <property type="evidence" value="ECO:0007669"/>
    <property type="project" value="InterPro"/>
</dbReference>
<name>A0AAD1Y374_EUPCR</name>
<dbReference type="Pfam" id="PF00587">
    <property type="entry name" value="tRNA-synt_2b"/>
    <property type="match status" value="1"/>
</dbReference>
<dbReference type="PANTHER" id="PTHR11451:SF46">
    <property type="entry name" value="THREONINE--TRNA LIGASE"/>
    <property type="match status" value="1"/>
</dbReference>
<evidence type="ECO:0000256" key="6">
    <source>
        <dbReference type="ARBA" id="ARBA00022741"/>
    </source>
</evidence>
<dbReference type="SUPFAM" id="SSF55681">
    <property type="entry name" value="Class II aaRS and biotin synthetases"/>
    <property type="match status" value="1"/>
</dbReference>
<dbReference type="SUPFAM" id="SSF52954">
    <property type="entry name" value="Class II aaRS ABD-related"/>
    <property type="match status" value="1"/>
</dbReference>
<dbReference type="InterPro" id="IPR004095">
    <property type="entry name" value="TGS"/>
</dbReference>
<sequence length="858" mass="99606">METKEPDHARTENKRITESTGKDITETGAKIGHDLKFHTNPEYLEQREKIWDELMEQQNKKLQEFPREEIKVTLPSGDVKEGTSFETSPMDIAKSISNSLANSIVVASVKYKNRVGTLDSALSKVEEVDYQSGEEGWILWDLTRALEGDCELKLHTFDDKEGKTVFWHSSAHVLGECMEVDFGVHLCYGPPTQDGFYYDSHAGDEKFTQDHYKSIEARAKKITSGKQKFERLWLSKEDALRLFAYNPFKVQLITNKVPDGGYATAYRNGPLIDLCTGPHLPTTSRIKAFKVMKNSSAYWLGDKNNDSLQRVYGISFPNKKDLTDYIHFKEEAERRDHRHVGKVQKLFYHHPYSPGCFFFTKDGTIIYNRLMEMMRHQYSFRGYDEVMSPNIYNLRLWKISGHYQNYKDNMFMFAGDGCGMGVKPMNCPGHFLLYKSEIRSYRDLPLRFADFGVLHRNELAGALGGLTRVRRFQQDDAHIFCTKEQIHSEIINALDFLNHIYSLFGFEYELHLSTKPDKYLGDDDLWEEAENGLKKALDEFGKPWKENPKDGAFYGPKIDITLFDAMKRPHQCGTIQLDFQAPIRFNLSYKSDHDNIAEEPHSGLSKHSDTDTTVKKYYDFPPDEFDPEVFRWEEHECKHGYKRPVVIHRAILGSLERFFSILIEHIDGKWPFWLSSKQAIVLPVSEKFNDYAHKVDLALKREKFHSAVDDSSMTVNKRIRNAQLAKWNYMLIVGQDEEDLGMVNVRTREGEIIGLKRVDEVIKMLQQNKPTVADKEESLYENIWRPEDYPFDEEKYQEVLKKEAENAEAYKKKLEEKKKLQEEKAKAKAEKGKGKEKKVETKPEDTKPEEEVKLDSAE</sequence>
<dbReference type="SMART" id="SM00863">
    <property type="entry name" value="tRNA_SAD"/>
    <property type="match status" value="1"/>
</dbReference>
<dbReference type="InterPro" id="IPR045864">
    <property type="entry name" value="aa-tRNA-synth_II/BPL/LPL"/>
</dbReference>
<evidence type="ECO:0000256" key="2">
    <source>
        <dbReference type="ARBA" id="ARBA00008226"/>
    </source>
</evidence>
<dbReference type="SUPFAM" id="SSF81271">
    <property type="entry name" value="TGS-like"/>
    <property type="match status" value="1"/>
</dbReference>
<evidence type="ECO:0000313" key="15">
    <source>
        <dbReference type="EMBL" id="CAI2383883.1"/>
    </source>
</evidence>
<dbReference type="InterPro" id="IPR002314">
    <property type="entry name" value="aa-tRNA-synt_IIb"/>
</dbReference>
<keyword evidence="7" id="KW-0067">ATP-binding</keyword>
<keyword evidence="4" id="KW-0963">Cytoplasm</keyword>
<dbReference type="GO" id="GO:0005739">
    <property type="term" value="C:mitochondrion"/>
    <property type="evidence" value="ECO:0007669"/>
    <property type="project" value="TreeGrafter"/>
</dbReference>
<dbReference type="SUPFAM" id="SSF55186">
    <property type="entry name" value="ThrRS/AlaRS common domain"/>
    <property type="match status" value="1"/>
</dbReference>
<dbReference type="InterPro" id="IPR004154">
    <property type="entry name" value="Anticodon-bd"/>
</dbReference>
<dbReference type="HAMAP" id="MF_00184">
    <property type="entry name" value="Thr_tRNA_synth"/>
    <property type="match status" value="1"/>
</dbReference>
<feature type="domain" description="TGS" evidence="14">
    <location>
        <begin position="68"/>
        <end position="156"/>
    </location>
</feature>